<organism evidence="3 4">
    <name type="scientific">Taishania pollutisoli</name>
    <dbReference type="NCBI Taxonomy" id="2766479"/>
    <lineage>
        <taxon>Bacteria</taxon>
        <taxon>Pseudomonadati</taxon>
        <taxon>Bacteroidota</taxon>
        <taxon>Flavobacteriia</taxon>
        <taxon>Flavobacteriales</taxon>
        <taxon>Crocinitomicaceae</taxon>
        <taxon>Taishania</taxon>
    </lineage>
</organism>
<dbReference type="EMBL" id="JACVEL010000008">
    <property type="protein sequence ID" value="MBC9813118.1"/>
    <property type="molecule type" value="Genomic_DNA"/>
</dbReference>
<dbReference type="InterPro" id="IPR010559">
    <property type="entry name" value="Sig_transdc_His_kin_internal"/>
</dbReference>
<dbReference type="GO" id="GO:0000155">
    <property type="term" value="F:phosphorelay sensor kinase activity"/>
    <property type="evidence" value="ECO:0007669"/>
    <property type="project" value="InterPro"/>
</dbReference>
<dbReference type="Pfam" id="PF06580">
    <property type="entry name" value="His_kinase"/>
    <property type="match status" value="1"/>
</dbReference>
<accession>A0A8J6U0A3</accession>
<evidence type="ECO:0000259" key="2">
    <source>
        <dbReference type="Pfam" id="PF06580"/>
    </source>
</evidence>
<protein>
    <submittedName>
        <fullName evidence="3">Histidine kinase</fullName>
    </submittedName>
</protein>
<dbReference type="InterPro" id="IPR036890">
    <property type="entry name" value="HATPase_C_sf"/>
</dbReference>
<evidence type="ECO:0000313" key="3">
    <source>
        <dbReference type="EMBL" id="MBC9813118.1"/>
    </source>
</evidence>
<keyword evidence="4" id="KW-1185">Reference proteome</keyword>
<dbReference type="PANTHER" id="PTHR34220:SF7">
    <property type="entry name" value="SENSOR HISTIDINE KINASE YPDA"/>
    <property type="match status" value="1"/>
</dbReference>
<dbReference type="AlphaFoldDB" id="A0A8J6U0A3"/>
<feature type="transmembrane region" description="Helical" evidence="1">
    <location>
        <begin position="7"/>
        <end position="29"/>
    </location>
</feature>
<proteinExistence type="predicted"/>
<dbReference type="GO" id="GO:0016020">
    <property type="term" value="C:membrane"/>
    <property type="evidence" value="ECO:0007669"/>
    <property type="project" value="InterPro"/>
</dbReference>
<dbReference type="InterPro" id="IPR050640">
    <property type="entry name" value="Bact_2-comp_sensor_kinase"/>
</dbReference>
<dbReference type="PANTHER" id="PTHR34220">
    <property type="entry name" value="SENSOR HISTIDINE KINASE YPDA"/>
    <property type="match status" value="1"/>
</dbReference>
<keyword evidence="1" id="KW-0812">Transmembrane</keyword>
<keyword evidence="1" id="KW-0472">Membrane</keyword>
<comment type="caution">
    <text evidence="3">The sequence shown here is derived from an EMBL/GenBank/DDBJ whole genome shotgun (WGS) entry which is preliminary data.</text>
</comment>
<evidence type="ECO:0000313" key="4">
    <source>
        <dbReference type="Proteomes" id="UP000652681"/>
    </source>
</evidence>
<dbReference type="Proteomes" id="UP000652681">
    <property type="component" value="Unassembled WGS sequence"/>
</dbReference>
<feature type="transmembrane region" description="Helical" evidence="1">
    <location>
        <begin position="113"/>
        <end position="134"/>
    </location>
</feature>
<keyword evidence="3" id="KW-0418">Kinase</keyword>
<name>A0A8J6U0A3_9FLAO</name>
<dbReference type="RefSeq" id="WP_216714383.1">
    <property type="nucleotide sequence ID" value="NZ_JACVEL010000008.1"/>
</dbReference>
<keyword evidence="3" id="KW-0808">Transferase</keyword>
<feature type="transmembrane region" description="Helical" evidence="1">
    <location>
        <begin position="74"/>
        <end position="93"/>
    </location>
</feature>
<feature type="domain" description="Signal transduction histidine kinase internal region" evidence="2">
    <location>
        <begin position="158"/>
        <end position="236"/>
    </location>
</feature>
<feature type="transmembrane region" description="Helical" evidence="1">
    <location>
        <begin position="35"/>
        <end position="53"/>
    </location>
</feature>
<dbReference type="SUPFAM" id="SSF55874">
    <property type="entry name" value="ATPase domain of HSP90 chaperone/DNA topoisomerase II/histidine kinase"/>
    <property type="match status" value="1"/>
</dbReference>
<reference evidence="3" key="1">
    <citation type="submission" date="2020-09" db="EMBL/GenBank/DDBJ databases">
        <title>Taishania pollutisoli gen. nov., sp. nov., Isolated from Tetrabromobisphenol A-Contaminated Soil.</title>
        <authorList>
            <person name="Chen Q."/>
        </authorList>
    </citation>
    <scope>NUCLEOTIDE SEQUENCE</scope>
    <source>
        <strain evidence="3">CZZ-1</strain>
    </source>
</reference>
<dbReference type="Gene3D" id="3.30.565.10">
    <property type="entry name" value="Histidine kinase-like ATPase, C-terminal domain"/>
    <property type="match status" value="1"/>
</dbReference>
<gene>
    <name evidence="3" type="ORF">H9Y05_11640</name>
</gene>
<keyword evidence="1" id="KW-1133">Transmembrane helix</keyword>
<dbReference type="PROSITE" id="PS51257">
    <property type="entry name" value="PROKAR_LIPOPROTEIN"/>
    <property type="match status" value="1"/>
</dbReference>
<evidence type="ECO:0000256" key="1">
    <source>
        <dbReference type="SAM" id="Phobius"/>
    </source>
</evidence>
<sequence length="345" mass="40303">MQTSKKMYWGAQLLGWTGYSCLIYLSAYIDRPKEITYKLLIQLLFMTFFSISYTHLMRWFMLRMDWLNKRLVALMPRLILISLSCSVLIEYSLTFIERFLLNETDAYSNFGRVIINILALTMLIICWNGIYFTYHFFQKSRQQELDNLSLEASKNEIELKNLRSQLNPHFLFNSLNSIRALIDMEPQHAKSAVTTLSYLLRKSLISGKENLIPLFEEMEIVHNYLDLEKIRFEERLTVNWDIDKQLDSFPIPPFSIQMLAENAIKHGISNRIEGGFIKITSYKKENTVIITVENTGKLGNSPDMGIGISNTRRRLAIQYKGKADFSLSEHKDTVIATLKFEYENH</sequence>